<evidence type="ECO:0008006" key="3">
    <source>
        <dbReference type="Google" id="ProtNLM"/>
    </source>
</evidence>
<dbReference type="EMBL" id="UYRU01042731">
    <property type="protein sequence ID" value="VDK77485.1"/>
    <property type="molecule type" value="Genomic_DNA"/>
</dbReference>
<reference evidence="1 2" key="1">
    <citation type="submission" date="2018-11" db="EMBL/GenBank/DDBJ databases">
        <authorList>
            <consortium name="Pathogen Informatics"/>
        </authorList>
    </citation>
    <scope>NUCLEOTIDE SEQUENCE [LARGE SCALE GENOMIC DNA]</scope>
</reference>
<evidence type="ECO:0000313" key="2">
    <source>
        <dbReference type="Proteomes" id="UP000281553"/>
    </source>
</evidence>
<dbReference type="AlphaFoldDB" id="A0A3P6T9K0"/>
<evidence type="ECO:0000313" key="1">
    <source>
        <dbReference type="EMBL" id="VDK77485.1"/>
    </source>
</evidence>
<dbReference type="OrthoDB" id="10258882at2759"/>
<organism evidence="1 2">
    <name type="scientific">Dibothriocephalus latus</name>
    <name type="common">Fish tapeworm</name>
    <name type="synonym">Diphyllobothrium latum</name>
    <dbReference type="NCBI Taxonomy" id="60516"/>
    <lineage>
        <taxon>Eukaryota</taxon>
        <taxon>Metazoa</taxon>
        <taxon>Spiralia</taxon>
        <taxon>Lophotrochozoa</taxon>
        <taxon>Platyhelminthes</taxon>
        <taxon>Cestoda</taxon>
        <taxon>Eucestoda</taxon>
        <taxon>Diphyllobothriidea</taxon>
        <taxon>Diphyllobothriidae</taxon>
        <taxon>Dibothriocephalus</taxon>
    </lineage>
</organism>
<name>A0A3P6T9K0_DIBLA</name>
<sequence>MKTEFLLSGPGALGIFVDSTGASQRPPISLSSNLSSLFCQDSLIFAVDDEFVTIHSAKNQEQLQTLIVKNTSTACMSLDGKRLFLTSSQPVRFPEIYTVRPETWDMVARRLVLAGCTAEAQDCVQRQYRRLLDLCAERPATSSTAKLLFNARSKRVFTLMGFYFFEIGRLPEAKQFFEKSSLNVCEASLHEKDSTVHLLYCLNQLLYRYVDLLPQGYTFTPSSELNLSMAVRAQVENPGIATPNTIFDLAETLASSSKDKDPAVSVRNYRIFLLDFLLEHRRSRIFEKHTLDETRAPDVRPRTLIKAGSFTRDQQWSNITDG</sequence>
<proteinExistence type="predicted"/>
<dbReference type="Proteomes" id="UP000281553">
    <property type="component" value="Unassembled WGS sequence"/>
</dbReference>
<gene>
    <name evidence="1" type="ORF">DILT_LOCUS2859</name>
</gene>
<accession>A0A3P6T9K0</accession>
<keyword evidence="2" id="KW-1185">Reference proteome</keyword>
<protein>
    <recommendedName>
        <fullName evidence="3">CNH domain-containing protein</fullName>
    </recommendedName>
</protein>